<evidence type="ECO:0000256" key="4">
    <source>
        <dbReference type="ARBA" id="ARBA00022692"/>
    </source>
</evidence>
<keyword evidence="5" id="KW-0552">Olfaction</keyword>
<evidence type="ECO:0000256" key="2">
    <source>
        <dbReference type="ARBA" id="ARBA00022475"/>
    </source>
</evidence>
<feature type="transmembrane region" description="Helical" evidence="10">
    <location>
        <begin position="291"/>
        <end position="311"/>
    </location>
</feature>
<keyword evidence="8" id="KW-0675">Receptor</keyword>
<evidence type="ECO:0000313" key="11">
    <source>
        <dbReference type="EMBL" id="EAT34320.1"/>
    </source>
</evidence>
<feature type="transmembrane region" description="Helical" evidence="10">
    <location>
        <begin position="55"/>
        <end position="76"/>
    </location>
</feature>
<keyword evidence="9" id="KW-0807">Transducer</keyword>
<evidence type="ECO:0000256" key="8">
    <source>
        <dbReference type="ARBA" id="ARBA00023170"/>
    </source>
</evidence>
<dbReference type="Pfam" id="PF02949">
    <property type="entry name" value="7tm_6"/>
    <property type="match status" value="1"/>
</dbReference>
<evidence type="ECO:0000256" key="7">
    <source>
        <dbReference type="ARBA" id="ARBA00023136"/>
    </source>
</evidence>
<dbReference type="OMA" id="YIAYEVE"/>
<proteinExistence type="predicted"/>
<feature type="transmembrane region" description="Helical" evidence="10">
    <location>
        <begin position="255"/>
        <end position="279"/>
    </location>
</feature>
<feature type="transmembrane region" description="Helical" evidence="10">
    <location>
        <begin position="88"/>
        <end position="106"/>
    </location>
</feature>
<keyword evidence="2" id="KW-1003">Cell membrane</keyword>
<dbReference type="CTD" id="5577941"/>
<comment type="subcellular location">
    <subcellularLocation>
        <location evidence="1">Cell membrane</location>
        <topology evidence="1">Multi-pass membrane protein</topology>
    </subcellularLocation>
</comment>
<keyword evidence="6 10" id="KW-1133">Transmembrane helix</keyword>
<dbReference type="HOGENOM" id="CLU_687392_0_0_1"/>
<evidence type="ECO:0000256" key="10">
    <source>
        <dbReference type="SAM" id="Phobius"/>
    </source>
</evidence>
<dbReference type="GO" id="GO:0007165">
    <property type="term" value="P:signal transduction"/>
    <property type="evidence" value="ECO:0007669"/>
    <property type="project" value="UniProtKB-KW"/>
</dbReference>
<evidence type="ECO:0000256" key="9">
    <source>
        <dbReference type="ARBA" id="ARBA00023224"/>
    </source>
</evidence>
<feature type="transmembrane region" description="Helical" evidence="10">
    <location>
        <begin position="139"/>
        <end position="169"/>
    </location>
</feature>
<reference evidence="11" key="3">
    <citation type="submission" date="2012-09" db="EMBL/GenBank/DDBJ databases">
        <authorList>
            <consortium name="VectorBase"/>
        </authorList>
    </citation>
    <scope>NUCLEOTIDE SEQUENCE</scope>
    <source>
        <strain evidence="11">Liverpool</strain>
    </source>
</reference>
<reference evidence="11" key="1">
    <citation type="submission" date="2005-10" db="EMBL/GenBank/DDBJ databases">
        <authorList>
            <person name="Loftus B.J."/>
            <person name="Nene V.M."/>
            <person name="Hannick L.I."/>
            <person name="Bidwell S."/>
            <person name="Haas B."/>
            <person name="Amedeo P."/>
            <person name="Orvis J."/>
            <person name="Wortman J.R."/>
            <person name="White O.R."/>
            <person name="Salzberg S."/>
            <person name="Shumway M."/>
            <person name="Koo H."/>
            <person name="Zhao Y."/>
            <person name="Holmes M."/>
            <person name="Miller J."/>
            <person name="Schatz M."/>
            <person name="Pop M."/>
            <person name="Pai G."/>
            <person name="Utterback T."/>
            <person name="Rogers Y.-H."/>
            <person name="Kravitz S."/>
            <person name="Fraser C.M."/>
        </authorList>
    </citation>
    <scope>NUCLEOTIDE SEQUENCE</scope>
    <source>
        <strain evidence="11">Liverpool</strain>
    </source>
</reference>
<evidence type="ECO:0000256" key="6">
    <source>
        <dbReference type="ARBA" id="ARBA00022989"/>
    </source>
</evidence>
<reference evidence="11" key="2">
    <citation type="journal article" date="2007" name="Science">
        <title>Genome sequence of Aedes aegypti, a major arbovirus vector.</title>
        <authorList>
            <person name="Nene V."/>
            <person name="Wortman J.R."/>
            <person name="Lawson D."/>
            <person name="Haas B."/>
            <person name="Kodira C."/>
            <person name="Tu Z.J."/>
            <person name="Loftus B."/>
            <person name="Xi Z."/>
            <person name="Megy K."/>
            <person name="Grabherr M."/>
            <person name="Ren Q."/>
            <person name="Zdobnov E.M."/>
            <person name="Lobo N.F."/>
            <person name="Campbell K.S."/>
            <person name="Brown S.E."/>
            <person name="Bonaldo M.F."/>
            <person name="Zhu J."/>
            <person name="Sinkins S.P."/>
            <person name="Hogenkamp D.G."/>
            <person name="Amedeo P."/>
            <person name="Arensburger P."/>
            <person name="Atkinson P.W."/>
            <person name="Bidwell S."/>
            <person name="Biedler J."/>
            <person name="Birney E."/>
            <person name="Bruggner R.V."/>
            <person name="Costas J."/>
            <person name="Coy M.R."/>
            <person name="Crabtree J."/>
            <person name="Crawford M."/>
            <person name="Debruyn B."/>
            <person name="Decaprio D."/>
            <person name="Eiglmeier K."/>
            <person name="Eisenstadt E."/>
            <person name="El-Dorry H."/>
            <person name="Gelbart W.M."/>
            <person name="Gomes S.L."/>
            <person name="Hammond M."/>
            <person name="Hannick L.I."/>
            <person name="Hogan J.R."/>
            <person name="Holmes M.H."/>
            <person name="Jaffe D."/>
            <person name="Johnston J.S."/>
            <person name="Kennedy R.C."/>
            <person name="Koo H."/>
            <person name="Kravitz S."/>
            <person name="Kriventseva E.V."/>
            <person name="Kulp D."/>
            <person name="Labutti K."/>
            <person name="Lee E."/>
            <person name="Li S."/>
            <person name="Lovin D.D."/>
            <person name="Mao C."/>
            <person name="Mauceli E."/>
            <person name="Menck C.F."/>
            <person name="Miller J.R."/>
            <person name="Montgomery P."/>
            <person name="Mori A."/>
            <person name="Nascimento A.L."/>
            <person name="Naveira H.F."/>
            <person name="Nusbaum C."/>
            <person name="O'leary S."/>
            <person name="Orvis J."/>
            <person name="Pertea M."/>
            <person name="Quesneville H."/>
            <person name="Reidenbach K.R."/>
            <person name="Rogers Y.H."/>
            <person name="Roth C.W."/>
            <person name="Schneider J.R."/>
            <person name="Schatz M."/>
            <person name="Shumway M."/>
            <person name="Stanke M."/>
            <person name="Stinson E.O."/>
            <person name="Tubio J.M."/>
            <person name="Vanzee J.P."/>
            <person name="Verjovski-Almeida S."/>
            <person name="Werner D."/>
            <person name="White O."/>
            <person name="Wyder S."/>
            <person name="Zeng Q."/>
            <person name="Zhao Q."/>
            <person name="Zhao Y."/>
            <person name="Hill C.A."/>
            <person name="Raikhel A.S."/>
            <person name="Soares M.B."/>
            <person name="Knudson D.L."/>
            <person name="Lee N.H."/>
            <person name="Galagan J."/>
            <person name="Salzberg S.L."/>
            <person name="Paulsen I.T."/>
            <person name="Dimopoulos G."/>
            <person name="Collins F.H."/>
            <person name="Birren B."/>
            <person name="Fraser-Liggett C.M."/>
            <person name="Severson D.W."/>
        </authorList>
    </citation>
    <scope>NUCLEOTIDE SEQUENCE [LARGE SCALE GENOMIC DNA]</scope>
    <source>
        <strain evidence="11">Liverpool</strain>
    </source>
</reference>
<dbReference type="EMBL" id="CH478028">
    <property type="protein sequence ID" value="EAT34320.1"/>
    <property type="molecule type" value="Genomic_DNA"/>
</dbReference>
<gene>
    <name evidence="11" type="ORF">AaeL_AAEL013422</name>
</gene>
<dbReference type="KEGG" id="aag:5577941"/>
<evidence type="ECO:0000313" key="12">
    <source>
        <dbReference type="Proteomes" id="UP000682892"/>
    </source>
</evidence>
<keyword evidence="3" id="KW-0716">Sensory transduction</keyword>
<name>Q16J73_AEDAE</name>
<accession>Q16J73</accession>
<sequence>MATSLRASFPTNVILPRCIPFIDRIQNPLALQKSMDRYFGVIYWGSRPLEFFMKIFSLCFMVGFLLLCFSCMFWVNPLEVPPDMYLNMWFYLAASTFVILQWITLLPNRHHYAKIVQYLSDLQRTDPFHPFRIRSRAMIFLSTAFLLAMNTSMAIFWGFLLFGSCPMAFVFDDPFVKKLFSVIYPIQSAYLATLSNGGMVTCFAVLLVFTVEFSIIGEDLREAFNSGNRDQIRSCIKRHQRLLEMVNLFRDKIRFFLLVVVGLYFLLVTFSSFLVVLQLHSGDVQALRYNMINAGFSIITIVLYGVVCDLLEETIQEVGNQVYSSAWPSTLILDRKHRNVYNSGKRSLMMVIARSQQKVGFTCGGIYQMSTVTSIAPAVLLLSVYCTVECNELIMFFGYSVPFDGSANWHLKYICILSCKSLGSPL</sequence>
<dbReference type="PANTHER" id="PTHR21137:SF35">
    <property type="entry name" value="ODORANT RECEPTOR 19A-RELATED"/>
    <property type="match status" value="1"/>
</dbReference>
<dbReference type="OrthoDB" id="7539170at2759"/>
<dbReference type="GO" id="GO:0005886">
    <property type="term" value="C:plasma membrane"/>
    <property type="evidence" value="ECO:0007669"/>
    <property type="project" value="UniProtKB-SubCell"/>
</dbReference>
<dbReference type="PhylomeDB" id="Q16J73"/>
<evidence type="ECO:0000256" key="1">
    <source>
        <dbReference type="ARBA" id="ARBA00004651"/>
    </source>
</evidence>
<evidence type="ECO:0000256" key="3">
    <source>
        <dbReference type="ARBA" id="ARBA00022606"/>
    </source>
</evidence>
<dbReference type="Proteomes" id="UP000682892">
    <property type="component" value="Unassembled WGS sequence"/>
</dbReference>
<dbReference type="STRING" id="7159.Q16J73"/>
<protein>
    <submittedName>
        <fullName evidence="11">AAEL013422-PA</fullName>
    </submittedName>
</protein>
<dbReference type="InterPro" id="IPR004117">
    <property type="entry name" value="7tm6_olfct_rcpt"/>
</dbReference>
<dbReference type="PaxDb" id="7159-AAEL013422-PA"/>
<evidence type="ECO:0000256" key="5">
    <source>
        <dbReference type="ARBA" id="ARBA00022725"/>
    </source>
</evidence>
<dbReference type="AlphaFoldDB" id="Q16J73"/>
<keyword evidence="4 10" id="KW-0812">Transmembrane</keyword>
<feature type="non-terminal residue" evidence="11">
    <location>
        <position position="1"/>
    </location>
</feature>
<dbReference type="GO" id="GO:0004984">
    <property type="term" value="F:olfactory receptor activity"/>
    <property type="evidence" value="ECO:0007669"/>
    <property type="project" value="InterPro"/>
</dbReference>
<dbReference type="GO" id="GO:0005549">
    <property type="term" value="F:odorant binding"/>
    <property type="evidence" value="ECO:0007669"/>
    <property type="project" value="InterPro"/>
</dbReference>
<dbReference type="VEuPathDB" id="VectorBase:AAEL013422"/>
<dbReference type="PANTHER" id="PTHR21137">
    <property type="entry name" value="ODORANT RECEPTOR"/>
    <property type="match status" value="1"/>
</dbReference>
<feature type="transmembrane region" description="Helical" evidence="10">
    <location>
        <begin position="189"/>
        <end position="211"/>
    </location>
</feature>
<keyword evidence="7 10" id="KW-0472">Membrane</keyword>
<organism evidence="11 12">
    <name type="scientific">Aedes aegypti</name>
    <name type="common">Yellowfever mosquito</name>
    <name type="synonym">Culex aegypti</name>
    <dbReference type="NCBI Taxonomy" id="7159"/>
    <lineage>
        <taxon>Eukaryota</taxon>
        <taxon>Metazoa</taxon>
        <taxon>Ecdysozoa</taxon>
        <taxon>Arthropoda</taxon>
        <taxon>Hexapoda</taxon>
        <taxon>Insecta</taxon>
        <taxon>Pterygota</taxon>
        <taxon>Neoptera</taxon>
        <taxon>Endopterygota</taxon>
        <taxon>Diptera</taxon>
        <taxon>Nematocera</taxon>
        <taxon>Culicoidea</taxon>
        <taxon>Culicidae</taxon>
        <taxon>Culicinae</taxon>
        <taxon>Aedini</taxon>
        <taxon>Aedes</taxon>
        <taxon>Stegomyia</taxon>
    </lineage>
</organism>